<dbReference type="Proteomes" id="UP000076871">
    <property type="component" value="Unassembled WGS sequence"/>
</dbReference>
<feature type="non-terminal residue" evidence="1">
    <location>
        <position position="1"/>
    </location>
</feature>
<protein>
    <submittedName>
        <fullName evidence="1">Uncharacterized protein</fullName>
    </submittedName>
</protein>
<accession>A0A165ECL7</accession>
<dbReference type="InParanoid" id="A0A165ECL7"/>
<proteinExistence type="predicted"/>
<sequence>KDCAIFHQSNDRPNVHLEVRQIKYPLRSFGDLNFLIPSSRREGEHLQKFLVFFDNIDESITA</sequence>
<dbReference type="RefSeq" id="XP_040764475.1">
    <property type="nucleotide sequence ID" value="XM_040904387.1"/>
</dbReference>
<name>A0A165ECL7_9APHY</name>
<organism evidence="1 2">
    <name type="scientific">Laetiporus sulphureus 93-53</name>
    <dbReference type="NCBI Taxonomy" id="1314785"/>
    <lineage>
        <taxon>Eukaryota</taxon>
        <taxon>Fungi</taxon>
        <taxon>Dikarya</taxon>
        <taxon>Basidiomycota</taxon>
        <taxon>Agaricomycotina</taxon>
        <taxon>Agaricomycetes</taxon>
        <taxon>Polyporales</taxon>
        <taxon>Laetiporus</taxon>
    </lineage>
</organism>
<gene>
    <name evidence="1" type="ORF">LAESUDRAFT_652976</name>
</gene>
<dbReference type="GeneID" id="63821417"/>
<keyword evidence="2" id="KW-1185">Reference proteome</keyword>
<reference evidence="1 2" key="1">
    <citation type="journal article" date="2016" name="Mol. Biol. Evol.">
        <title>Comparative Genomics of Early-Diverging Mushroom-Forming Fungi Provides Insights into the Origins of Lignocellulose Decay Capabilities.</title>
        <authorList>
            <person name="Nagy L.G."/>
            <person name="Riley R."/>
            <person name="Tritt A."/>
            <person name="Adam C."/>
            <person name="Daum C."/>
            <person name="Floudas D."/>
            <person name="Sun H."/>
            <person name="Yadav J.S."/>
            <person name="Pangilinan J."/>
            <person name="Larsson K.H."/>
            <person name="Matsuura K."/>
            <person name="Barry K."/>
            <person name="Labutti K."/>
            <person name="Kuo R."/>
            <person name="Ohm R.A."/>
            <person name="Bhattacharya S.S."/>
            <person name="Shirouzu T."/>
            <person name="Yoshinaga Y."/>
            <person name="Martin F.M."/>
            <person name="Grigoriev I.V."/>
            <person name="Hibbett D.S."/>
        </authorList>
    </citation>
    <scope>NUCLEOTIDE SEQUENCE [LARGE SCALE GENOMIC DNA]</scope>
    <source>
        <strain evidence="1 2">93-53</strain>
    </source>
</reference>
<evidence type="ECO:0000313" key="1">
    <source>
        <dbReference type="EMBL" id="KZT06735.1"/>
    </source>
</evidence>
<dbReference type="AlphaFoldDB" id="A0A165ECL7"/>
<dbReference type="EMBL" id="KV427623">
    <property type="protein sequence ID" value="KZT06735.1"/>
    <property type="molecule type" value="Genomic_DNA"/>
</dbReference>
<evidence type="ECO:0000313" key="2">
    <source>
        <dbReference type="Proteomes" id="UP000076871"/>
    </source>
</evidence>
<dbReference type="OrthoDB" id="10261556at2759"/>